<dbReference type="InterPro" id="IPR031155">
    <property type="entry name" value="DUR"/>
</dbReference>
<feature type="transmembrane region" description="Helical" evidence="9">
    <location>
        <begin position="450"/>
        <end position="470"/>
    </location>
</feature>
<feature type="transmembrane region" description="Helical" evidence="9">
    <location>
        <begin position="196"/>
        <end position="215"/>
    </location>
</feature>
<reference evidence="10" key="1">
    <citation type="submission" date="2022-12" db="EMBL/GenBank/DDBJ databases">
        <authorList>
            <person name="Petersen C."/>
        </authorList>
    </citation>
    <scope>NUCLEOTIDE SEQUENCE</scope>
    <source>
        <strain evidence="10">IBT 29677</strain>
    </source>
</reference>
<feature type="transmembrane region" description="Helical" evidence="9">
    <location>
        <begin position="422"/>
        <end position="443"/>
    </location>
</feature>
<comment type="caution">
    <text evidence="10">The sequence shown here is derived from an EMBL/GenBank/DDBJ whole genome shotgun (WGS) entry which is preliminary data.</text>
</comment>
<dbReference type="GO" id="GO:0015489">
    <property type="term" value="F:putrescine transmembrane transporter activity"/>
    <property type="evidence" value="ECO:0007669"/>
    <property type="project" value="TreeGrafter"/>
</dbReference>
<dbReference type="EMBL" id="JAPZBU010000005">
    <property type="protein sequence ID" value="KAJ5403589.1"/>
    <property type="molecule type" value="Genomic_DNA"/>
</dbReference>
<evidence type="ECO:0000256" key="4">
    <source>
        <dbReference type="ARBA" id="ARBA00022692"/>
    </source>
</evidence>
<evidence type="ECO:0000256" key="2">
    <source>
        <dbReference type="ARBA" id="ARBA00006434"/>
    </source>
</evidence>
<proteinExistence type="inferred from homology"/>
<evidence type="ECO:0008006" key="12">
    <source>
        <dbReference type="Google" id="ProtNLM"/>
    </source>
</evidence>
<feature type="transmembrane region" description="Helical" evidence="9">
    <location>
        <begin position="292"/>
        <end position="316"/>
    </location>
</feature>
<dbReference type="GO" id="GO:0015204">
    <property type="term" value="F:urea transmembrane transporter activity"/>
    <property type="evidence" value="ECO:0007669"/>
    <property type="project" value="InterPro"/>
</dbReference>
<keyword evidence="6 9" id="KW-0472">Membrane</keyword>
<accession>A0A9X0BBI3</accession>
<keyword evidence="11" id="KW-1185">Reference proteome</keyword>
<feature type="transmembrane region" description="Helical" evidence="9">
    <location>
        <begin position="399"/>
        <end position="416"/>
    </location>
</feature>
<dbReference type="PROSITE" id="PS50283">
    <property type="entry name" value="NA_SOLUT_SYMP_3"/>
    <property type="match status" value="1"/>
</dbReference>
<protein>
    <recommendedName>
        <fullName evidence="12">Urea active transporter</fullName>
    </recommendedName>
</protein>
<feature type="transmembrane region" description="Helical" evidence="9">
    <location>
        <begin position="567"/>
        <end position="587"/>
    </location>
</feature>
<dbReference type="RefSeq" id="XP_056490831.1">
    <property type="nucleotide sequence ID" value="XM_056628097.1"/>
</dbReference>
<evidence type="ECO:0000256" key="9">
    <source>
        <dbReference type="SAM" id="Phobius"/>
    </source>
</evidence>
<dbReference type="GeneID" id="81367077"/>
<dbReference type="PANTHER" id="PTHR46154:SF4">
    <property type="entry name" value="UREA ACTIVE TRANSPORTER"/>
    <property type="match status" value="1"/>
</dbReference>
<evidence type="ECO:0000313" key="10">
    <source>
        <dbReference type="EMBL" id="KAJ5403589.1"/>
    </source>
</evidence>
<dbReference type="AlphaFoldDB" id="A0A9X0BBI3"/>
<name>A0A9X0BBI3_9EURO</name>
<keyword evidence="4 9" id="KW-0812">Transmembrane</keyword>
<dbReference type="GO" id="GO:0005886">
    <property type="term" value="C:plasma membrane"/>
    <property type="evidence" value="ECO:0007669"/>
    <property type="project" value="TreeGrafter"/>
</dbReference>
<feature type="transmembrane region" description="Helical" evidence="9">
    <location>
        <begin position="353"/>
        <end position="378"/>
    </location>
</feature>
<dbReference type="OrthoDB" id="6132759at2759"/>
<dbReference type="InterPro" id="IPR001734">
    <property type="entry name" value="Na/solute_symporter"/>
</dbReference>
<comment type="subcellular location">
    <subcellularLocation>
        <location evidence="1">Membrane</location>
        <topology evidence="1">Multi-pass membrane protein</topology>
    </subcellularLocation>
</comment>
<dbReference type="Gene3D" id="1.20.1730.10">
    <property type="entry name" value="Sodium/glucose cotransporter"/>
    <property type="match status" value="1"/>
</dbReference>
<gene>
    <name evidence="10" type="ORF">N7509_003460</name>
</gene>
<dbReference type="PANTHER" id="PTHR46154">
    <property type="match status" value="1"/>
</dbReference>
<evidence type="ECO:0000256" key="1">
    <source>
        <dbReference type="ARBA" id="ARBA00004141"/>
    </source>
</evidence>
<dbReference type="FunFam" id="1.20.1730.10:FF:000006">
    <property type="entry name" value="Urea active transporter"/>
    <property type="match status" value="1"/>
</dbReference>
<sequence length="682" mass="73524">MAVAFTAPLSQGFGYGIILGLGFAFALVMIFITWALKRYQHEVQTSEMFSTAGRSVKSGLVAAAVVSSWTWAATLLQSSAVAYKYGISGPFFYASGATVQILLFATIAIELKRRAPNAHTFLEVIRARYGTVVHVVFIIFCLMTNILVTAMLLTGGSAVMTSLTGVHTAAACFLLPIGVVLYTLFGGIKATFITDYMHTVVILVVIFLFAFSAYATNAELGSPGKVYDALVAAAKRHPVEGNAEGSYVTMRSKEGGIFWIINLIGNFGTVFLDNGYYNKAIAASPVHAFPGYVIGGLCWFAIPWLCASTMGISALALEGTNRMSDSDVTAGLVLPFAAVKLLGYSGAVATTLMIFMAVTSAFSAQLIAVSSIFTYDIWQAYIEPSAKGKKLVWVSHMSCIVYSIIMAGFATGLYYAGIGMGYLYLLMGVIISSAVFPGAMTLLWKGQNWIAAAASPPLGLAVSLIAWLVVAKKESGILTVDTTGANYPMLAGNVAALLSPMIFSPLFTFIFGSQNYDYESMRAIRKVDDSEVAAAAHIDLELVPGEGNDSSAAQAEEEERKLNRAALYSRTLTVFMAFAFLILWPIPMYGSSYVFSKKFFTGWVVVGIIWLFCTLFGVVVFPLYEGRESIIRVSRMMFLDLMGRKPAVWRGKEDSSHPSGVVTPTEVGDEKSKDAEDVKSSL</sequence>
<feature type="transmembrane region" description="Helical" evidence="9">
    <location>
        <begin position="328"/>
        <end position="347"/>
    </location>
</feature>
<feature type="transmembrane region" description="Helical" evidence="9">
    <location>
        <begin position="165"/>
        <end position="184"/>
    </location>
</feature>
<evidence type="ECO:0000256" key="8">
    <source>
        <dbReference type="SAM" id="MobiDB-lite"/>
    </source>
</evidence>
<feature type="transmembrane region" description="Helical" evidence="9">
    <location>
        <begin position="12"/>
        <end position="36"/>
    </location>
</feature>
<organism evidence="10 11">
    <name type="scientific">Penicillium cosmopolitanum</name>
    <dbReference type="NCBI Taxonomy" id="1131564"/>
    <lineage>
        <taxon>Eukaryota</taxon>
        <taxon>Fungi</taxon>
        <taxon>Dikarya</taxon>
        <taxon>Ascomycota</taxon>
        <taxon>Pezizomycotina</taxon>
        <taxon>Eurotiomycetes</taxon>
        <taxon>Eurotiomycetidae</taxon>
        <taxon>Eurotiales</taxon>
        <taxon>Aspergillaceae</taxon>
        <taxon>Penicillium</taxon>
    </lineage>
</organism>
<dbReference type="GO" id="GO:0015606">
    <property type="term" value="F:spermidine transmembrane transporter activity"/>
    <property type="evidence" value="ECO:0007669"/>
    <property type="project" value="TreeGrafter"/>
</dbReference>
<dbReference type="InterPro" id="IPR038377">
    <property type="entry name" value="Na/Glc_symporter_sf"/>
</dbReference>
<evidence type="ECO:0000256" key="7">
    <source>
        <dbReference type="RuleBase" id="RU362091"/>
    </source>
</evidence>
<feature type="transmembrane region" description="Helical" evidence="9">
    <location>
        <begin position="56"/>
        <end position="76"/>
    </location>
</feature>
<keyword evidence="5 9" id="KW-1133">Transmembrane helix</keyword>
<comment type="similarity">
    <text evidence="2 7">Belongs to the sodium:solute symporter (SSF) (TC 2.A.21) family.</text>
</comment>
<dbReference type="Proteomes" id="UP001147747">
    <property type="component" value="Unassembled WGS sequence"/>
</dbReference>
<evidence type="ECO:0000313" key="11">
    <source>
        <dbReference type="Proteomes" id="UP001147747"/>
    </source>
</evidence>
<feature type="transmembrane region" description="Helical" evidence="9">
    <location>
        <begin position="132"/>
        <end position="153"/>
    </location>
</feature>
<feature type="compositionally biased region" description="Basic and acidic residues" evidence="8">
    <location>
        <begin position="668"/>
        <end position="682"/>
    </location>
</feature>
<keyword evidence="3" id="KW-0813">Transport</keyword>
<feature type="region of interest" description="Disordered" evidence="8">
    <location>
        <begin position="649"/>
        <end position="682"/>
    </location>
</feature>
<feature type="transmembrane region" description="Helical" evidence="9">
    <location>
        <begin position="91"/>
        <end position="111"/>
    </location>
</feature>
<dbReference type="Pfam" id="PF00474">
    <property type="entry name" value="SSF"/>
    <property type="match status" value="1"/>
</dbReference>
<feature type="transmembrane region" description="Helical" evidence="9">
    <location>
        <begin position="599"/>
        <end position="624"/>
    </location>
</feature>
<feature type="transmembrane region" description="Helical" evidence="9">
    <location>
        <begin position="490"/>
        <end position="512"/>
    </location>
</feature>
<dbReference type="NCBIfam" id="TIGR00813">
    <property type="entry name" value="sss"/>
    <property type="match status" value="1"/>
</dbReference>
<dbReference type="CDD" id="cd11476">
    <property type="entry name" value="SLC5sbd_DUR3"/>
    <property type="match status" value="1"/>
</dbReference>
<evidence type="ECO:0000256" key="5">
    <source>
        <dbReference type="ARBA" id="ARBA00022989"/>
    </source>
</evidence>
<reference evidence="10" key="2">
    <citation type="journal article" date="2023" name="IMA Fungus">
        <title>Comparative genomic study of the Penicillium genus elucidates a diverse pangenome and 15 lateral gene transfer events.</title>
        <authorList>
            <person name="Petersen C."/>
            <person name="Sorensen T."/>
            <person name="Nielsen M.R."/>
            <person name="Sondergaard T.E."/>
            <person name="Sorensen J.L."/>
            <person name="Fitzpatrick D.A."/>
            <person name="Frisvad J.C."/>
            <person name="Nielsen K.L."/>
        </authorList>
    </citation>
    <scope>NUCLEOTIDE SEQUENCE</scope>
    <source>
        <strain evidence="10">IBT 29677</strain>
    </source>
</reference>
<evidence type="ECO:0000256" key="6">
    <source>
        <dbReference type="ARBA" id="ARBA00023136"/>
    </source>
</evidence>
<evidence type="ECO:0000256" key="3">
    <source>
        <dbReference type="ARBA" id="ARBA00022448"/>
    </source>
</evidence>